<dbReference type="GO" id="GO:0035438">
    <property type="term" value="F:cyclic-di-GMP binding"/>
    <property type="evidence" value="ECO:0007669"/>
    <property type="project" value="InterPro"/>
</dbReference>
<evidence type="ECO:0000256" key="1">
    <source>
        <dbReference type="SAM" id="MobiDB-lite"/>
    </source>
</evidence>
<feature type="domain" description="PilZ" evidence="2">
    <location>
        <begin position="36"/>
        <end position="117"/>
    </location>
</feature>
<feature type="domain" description="PilZ" evidence="2">
    <location>
        <begin position="132"/>
        <end position="218"/>
    </location>
</feature>
<organism evidence="3 4">
    <name type="scientific">Erythrobacter longus</name>
    <dbReference type="NCBI Taxonomy" id="1044"/>
    <lineage>
        <taxon>Bacteria</taxon>
        <taxon>Pseudomonadati</taxon>
        <taxon>Pseudomonadota</taxon>
        <taxon>Alphaproteobacteria</taxon>
        <taxon>Sphingomonadales</taxon>
        <taxon>Erythrobacteraceae</taxon>
        <taxon>Erythrobacter/Porphyrobacter group</taxon>
        <taxon>Erythrobacter</taxon>
    </lineage>
</organism>
<dbReference type="AlphaFoldDB" id="A0A074MAM2"/>
<keyword evidence="4" id="KW-1185">Reference proteome</keyword>
<reference evidence="3 4" key="1">
    <citation type="submission" date="2014-04" db="EMBL/GenBank/DDBJ databases">
        <title>A comprehensive comparison of genomes of Erythrobacter spp. strains.</title>
        <authorList>
            <person name="Zheng Q."/>
        </authorList>
    </citation>
    <scope>NUCLEOTIDE SEQUENCE [LARGE SCALE GENOMIC DNA]</scope>
    <source>
        <strain evidence="3 4">DSM 6997</strain>
    </source>
</reference>
<dbReference type="Proteomes" id="UP000027647">
    <property type="component" value="Unassembled WGS sequence"/>
</dbReference>
<feature type="compositionally biased region" description="Basic and acidic residues" evidence="1">
    <location>
        <begin position="1"/>
        <end position="13"/>
    </location>
</feature>
<sequence length="227" mass="25172">MDYTTGDHRHGVSDEDTPAASEQRIVQQAGEAAKERARSTRHLPLIRAAKLVAPHGEFVCVVRDVSETGVRLRLFHATPTGTLIELHMPSGGIYEISPVREAGNEVGFEFKNRIDLADFLLATPSVAKRGLRLGLAFPVQINSLSGPGEGIVDNLSQQGARFFCETPFALDQALRVQCLEEEIRFGEVRAKVRWRRDSEYGIVFEDTLSLDQFAELAAKLQCPDLLR</sequence>
<proteinExistence type="predicted"/>
<dbReference type="EMBL" id="JMIW01000007">
    <property type="protein sequence ID" value="KEO88888.1"/>
    <property type="molecule type" value="Genomic_DNA"/>
</dbReference>
<feature type="region of interest" description="Disordered" evidence="1">
    <location>
        <begin position="1"/>
        <end position="23"/>
    </location>
</feature>
<evidence type="ECO:0000313" key="3">
    <source>
        <dbReference type="EMBL" id="KEO88888.1"/>
    </source>
</evidence>
<evidence type="ECO:0000313" key="4">
    <source>
        <dbReference type="Proteomes" id="UP000027647"/>
    </source>
</evidence>
<dbReference type="Pfam" id="PF07238">
    <property type="entry name" value="PilZ"/>
    <property type="match status" value="2"/>
</dbReference>
<protein>
    <recommendedName>
        <fullName evidence="2">PilZ domain-containing protein</fullName>
    </recommendedName>
</protein>
<accession>A0A074MAM2</accession>
<dbReference type="InterPro" id="IPR009875">
    <property type="entry name" value="PilZ_domain"/>
</dbReference>
<comment type="caution">
    <text evidence="3">The sequence shown here is derived from an EMBL/GenBank/DDBJ whole genome shotgun (WGS) entry which is preliminary data.</text>
</comment>
<evidence type="ECO:0000259" key="2">
    <source>
        <dbReference type="Pfam" id="PF07238"/>
    </source>
</evidence>
<dbReference type="SUPFAM" id="SSF141371">
    <property type="entry name" value="PilZ domain-like"/>
    <property type="match status" value="1"/>
</dbReference>
<gene>
    <name evidence="3" type="ORF">EH31_15765</name>
</gene>
<dbReference type="STRING" id="1044.EH31_15765"/>
<name>A0A074MAM2_ERYLO</name>